<dbReference type="InterPro" id="IPR004211">
    <property type="entry name" value="Endonuclease_7"/>
</dbReference>
<accession>A0A6B9LG59</accession>
<dbReference type="EMBL" id="MN813676">
    <property type="protein sequence ID" value="QHB36624.1"/>
    <property type="molecule type" value="Genomic_DNA"/>
</dbReference>
<dbReference type="SUPFAM" id="SSF54060">
    <property type="entry name" value="His-Me finger endonucleases"/>
    <property type="match status" value="1"/>
</dbReference>
<keyword evidence="1" id="KW-0255">Endonuclease</keyword>
<protein>
    <submittedName>
        <fullName evidence="1">HNH endonuclease</fullName>
    </submittedName>
</protein>
<dbReference type="Proteomes" id="UP000465120">
    <property type="component" value="Segment"/>
</dbReference>
<organism evidence="1 2">
    <name type="scientific">Arthrobacter phage Adolin</name>
    <dbReference type="NCBI Taxonomy" id="2686213"/>
    <lineage>
        <taxon>Viruses</taxon>
        <taxon>Duplodnaviria</taxon>
        <taxon>Heunggongvirae</taxon>
        <taxon>Uroviricota</taxon>
        <taxon>Caudoviricetes</taxon>
        <taxon>Casidaviridae</taxon>
        <taxon>Manhattanvirus</taxon>
        <taxon>Manhattanvirus drmanhattan</taxon>
    </lineage>
</organism>
<dbReference type="GO" id="GO:0004519">
    <property type="term" value="F:endonuclease activity"/>
    <property type="evidence" value="ECO:0007669"/>
    <property type="project" value="UniProtKB-KW"/>
</dbReference>
<sequence length="157" mass="17405">MKQCSKCLEDKPLDAFHKAANSKTGRQSQCKDCKREASRAWALANPEKVKASRRRTWAKHGKGRQYQKLYGLTADEVEQLAVAQEHKCAICRLPADESPYGLCVDHDHATGEVRGLLCFKCNTALGKLGDSTELLYAAIRYLERGTDGPSRANPPEA</sequence>
<keyword evidence="1" id="KW-0378">Hydrolase</keyword>
<dbReference type="InterPro" id="IPR044925">
    <property type="entry name" value="His-Me_finger_sf"/>
</dbReference>
<keyword evidence="1" id="KW-0540">Nuclease</keyword>
<dbReference type="Pfam" id="PF02945">
    <property type="entry name" value="Endonuclease_7"/>
    <property type="match status" value="1"/>
</dbReference>
<dbReference type="Gene3D" id="3.40.1800.10">
    <property type="entry name" value="His-Me finger endonucleases"/>
    <property type="match status" value="1"/>
</dbReference>
<gene>
    <name evidence="1" type="primary">42</name>
    <name evidence="1" type="ORF">SEA_ADOLIN_42</name>
</gene>
<reference evidence="2" key="1">
    <citation type="submission" date="2019-12" db="EMBL/GenBank/DDBJ databases">
        <authorList>
            <person name="Case Z.W."/>
            <person name="Garlena R.A."/>
            <person name="Russell D.A."/>
            <person name="Pope W.H."/>
            <person name="Jacobs-Sera D."/>
            <person name="Hatfull G.F."/>
        </authorList>
    </citation>
    <scope>NUCLEOTIDE SEQUENCE [LARGE SCALE GENOMIC DNA]</scope>
</reference>
<proteinExistence type="predicted"/>
<evidence type="ECO:0000313" key="2">
    <source>
        <dbReference type="Proteomes" id="UP000465120"/>
    </source>
</evidence>
<evidence type="ECO:0000313" key="1">
    <source>
        <dbReference type="EMBL" id="QHB36624.1"/>
    </source>
</evidence>
<name>A0A6B9LG59_9CAUD</name>
<dbReference type="InterPro" id="IPR038563">
    <property type="entry name" value="Endonuclease_7_sf"/>
</dbReference>